<evidence type="ECO:0000256" key="6">
    <source>
        <dbReference type="ARBA" id="ARBA00022989"/>
    </source>
</evidence>
<dbReference type="Pfam" id="PF04290">
    <property type="entry name" value="DctQ"/>
    <property type="match status" value="1"/>
</dbReference>
<dbReference type="PANTHER" id="PTHR35011:SF10">
    <property type="entry name" value="TRAP TRANSPORTER SMALL PERMEASE PROTEIN"/>
    <property type="match status" value="1"/>
</dbReference>
<keyword evidence="12" id="KW-1185">Reference proteome</keyword>
<keyword evidence="2 9" id="KW-0813">Transport</keyword>
<protein>
    <recommendedName>
        <fullName evidence="9">TRAP transporter small permease protein</fullName>
    </recommendedName>
</protein>
<evidence type="ECO:0000259" key="10">
    <source>
        <dbReference type="Pfam" id="PF04290"/>
    </source>
</evidence>
<evidence type="ECO:0000256" key="1">
    <source>
        <dbReference type="ARBA" id="ARBA00004429"/>
    </source>
</evidence>
<keyword evidence="5 9" id="KW-0812">Transmembrane</keyword>
<organism evidence="11 12">
    <name type="scientific">Azospirillum isscasi</name>
    <dbReference type="NCBI Taxonomy" id="3053926"/>
    <lineage>
        <taxon>Bacteria</taxon>
        <taxon>Pseudomonadati</taxon>
        <taxon>Pseudomonadota</taxon>
        <taxon>Alphaproteobacteria</taxon>
        <taxon>Rhodospirillales</taxon>
        <taxon>Azospirillaceae</taxon>
        <taxon>Azospirillum</taxon>
    </lineage>
</organism>
<comment type="function">
    <text evidence="9">Part of the tripartite ATP-independent periplasmic (TRAP) transport system.</text>
</comment>
<dbReference type="RefSeq" id="WP_306705674.1">
    <property type="nucleotide sequence ID" value="NZ_JAUJFI010000036.1"/>
</dbReference>
<feature type="transmembrane region" description="Helical" evidence="9">
    <location>
        <begin position="41"/>
        <end position="61"/>
    </location>
</feature>
<proteinExistence type="inferred from homology"/>
<comment type="similarity">
    <text evidence="8 9">Belongs to the TRAP transporter small permease family.</text>
</comment>
<feature type="transmembrane region" description="Helical" evidence="9">
    <location>
        <begin position="90"/>
        <end position="108"/>
    </location>
</feature>
<comment type="subcellular location">
    <subcellularLocation>
        <location evidence="1 9">Cell inner membrane</location>
        <topology evidence="1 9">Multi-pass membrane protein</topology>
    </subcellularLocation>
</comment>
<dbReference type="InterPro" id="IPR055348">
    <property type="entry name" value="DctQ"/>
</dbReference>
<evidence type="ECO:0000256" key="9">
    <source>
        <dbReference type="RuleBase" id="RU369079"/>
    </source>
</evidence>
<keyword evidence="7 9" id="KW-0472">Membrane</keyword>
<dbReference type="Proteomes" id="UP001227317">
    <property type="component" value="Unassembled WGS sequence"/>
</dbReference>
<sequence>MNTLLKRTELALSGLSVLAIIAIMLIVTADTFMRYVLHAPFSWSFELISYYLLIAAIHFAISDTFREGDHIGVDLLPQSIPRKLQTAMEIMWVTAAAVVFGIISWGAFDNLHYAYVDNEFIPGVVAWPVWLSYLPIATGSAVMTLRLFLHLLSLIALGADPEVLTHGDVLE</sequence>
<evidence type="ECO:0000256" key="2">
    <source>
        <dbReference type="ARBA" id="ARBA00022448"/>
    </source>
</evidence>
<feature type="transmembrane region" description="Helical" evidence="9">
    <location>
        <begin position="128"/>
        <end position="149"/>
    </location>
</feature>
<comment type="caution">
    <text evidence="11">The sequence shown here is derived from an EMBL/GenBank/DDBJ whole genome shotgun (WGS) entry which is preliminary data.</text>
</comment>
<reference evidence="11 12" key="1">
    <citation type="submission" date="2023-06" db="EMBL/GenBank/DDBJ databases">
        <title>Azospirillum isscasensis sp.nov, a bacterium isolated from rhizosphere soil of rice.</title>
        <authorList>
            <person name="Wang H."/>
        </authorList>
    </citation>
    <scope>NUCLEOTIDE SEQUENCE [LARGE SCALE GENOMIC DNA]</scope>
    <source>
        <strain evidence="11 12">C340-1</strain>
    </source>
</reference>
<keyword evidence="4 9" id="KW-0997">Cell inner membrane</keyword>
<dbReference type="PANTHER" id="PTHR35011">
    <property type="entry name" value="2,3-DIKETO-L-GULONATE TRAP TRANSPORTER SMALL PERMEASE PROTEIN YIAM"/>
    <property type="match status" value="1"/>
</dbReference>
<evidence type="ECO:0000256" key="3">
    <source>
        <dbReference type="ARBA" id="ARBA00022475"/>
    </source>
</evidence>
<comment type="subunit">
    <text evidence="9">The complex comprises the extracytoplasmic solute receptor protein and the two transmembrane proteins.</text>
</comment>
<evidence type="ECO:0000256" key="7">
    <source>
        <dbReference type="ARBA" id="ARBA00023136"/>
    </source>
</evidence>
<evidence type="ECO:0000313" key="12">
    <source>
        <dbReference type="Proteomes" id="UP001227317"/>
    </source>
</evidence>
<dbReference type="InterPro" id="IPR007387">
    <property type="entry name" value="TRAP_DctQ"/>
</dbReference>
<feature type="transmembrane region" description="Helical" evidence="9">
    <location>
        <begin position="12"/>
        <end position="29"/>
    </location>
</feature>
<evidence type="ECO:0000313" key="11">
    <source>
        <dbReference type="EMBL" id="MDQ2103037.1"/>
    </source>
</evidence>
<evidence type="ECO:0000256" key="8">
    <source>
        <dbReference type="ARBA" id="ARBA00038436"/>
    </source>
</evidence>
<evidence type="ECO:0000256" key="4">
    <source>
        <dbReference type="ARBA" id="ARBA00022519"/>
    </source>
</evidence>
<name>A0ABU0WG19_9PROT</name>
<evidence type="ECO:0000256" key="5">
    <source>
        <dbReference type="ARBA" id="ARBA00022692"/>
    </source>
</evidence>
<accession>A0ABU0WG19</accession>
<keyword evidence="3" id="KW-1003">Cell membrane</keyword>
<gene>
    <name evidence="11" type="ORF">QSG27_10060</name>
</gene>
<dbReference type="EMBL" id="JAUJFI010000036">
    <property type="protein sequence ID" value="MDQ2103037.1"/>
    <property type="molecule type" value="Genomic_DNA"/>
</dbReference>
<keyword evidence="6 9" id="KW-1133">Transmembrane helix</keyword>
<feature type="domain" description="Tripartite ATP-independent periplasmic transporters DctQ component" evidence="10">
    <location>
        <begin position="23"/>
        <end position="155"/>
    </location>
</feature>